<evidence type="ECO:0000313" key="2">
    <source>
        <dbReference type="Proteomes" id="UP000276133"/>
    </source>
</evidence>
<reference evidence="1 2" key="1">
    <citation type="journal article" date="2018" name="Sci. Rep.">
        <title>Genomic signatures of local adaptation to the degree of environmental predictability in rotifers.</title>
        <authorList>
            <person name="Franch-Gras L."/>
            <person name="Hahn C."/>
            <person name="Garcia-Roger E.M."/>
            <person name="Carmona M.J."/>
            <person name="Serra M."/>
            <person name="Gomez A."/>
        </authorList>
    </citation>
    <scope>NUCLEOTIDE SEQUENCE [LARGE SCALE GENOMIC DNA]</scope>
    <source>
        <strain evidence="1">HYR1</strain>
    </source>
</reference>
<comment type="caution">
    <text evidence="1">The sequence shown here is derived from an EMBL/GenBank/DDBJ whole genome shotgun (WGS) entry which is preliminary data.</text>
</comment>
<sequence>MKTSLVYRQDIDFCILGWFNKNYKSIYFFFQSLKDSVINLIISKILVGRIYINQHELKSTWQFSLGLFFGNSSSEIKSEWFFIDSIITLNFMNKSNLTLF</sequence>
<gene>
    <name evidence="1" type="ORF">BpHYR1_000743</name>
</gene>
<dbReference type="EMBL" id="REGN01002120">
    <property type="protein sequence ID" value="RNA30153.1"/>
    <property type="molecule type" value="Genomic_DNA"/>
</dbReference>
<organism evidence="1 2">
    <name type="scientific">Brachionus plicatilis</name>
    <name type="common">Marine rotifer</name>
    <name type="synonym">Brachionus muelleri</name>
    <dbReference type="NCBI Taxonomy" id="10195"/>
    <lineage>
        <taxon>Eukaryota</taxon>
        <taxon>Metazoa</taxon>
        <taxon>Spiralia</taxon>
        <taxon>Gnathifera</taxon>
        <taxon>Rotifera</taxon>
        <taxon>Eurotatoria</taxon>
        <taxon>Monogononta</taxon>
        <taxon>Pseudotrocha</taxon>
        <taxon>Ploima</taxon>
        <taxon>Brachionidae</taxon>
        <taxon>Brachionus</taxon>
    </lineage>
</organism>
<dbReference type="Proteomes" id="UP000276133">
    <property type="component" value="Unassembled WGS sequence"/>
</dbReference>
<keyword evidence="2" id="KW-1185">Reference proteome</keyword>
<proteinExistence type="predicted"/>
<name>A0A3M7S2V8_BRAPC</name>
<protein>
    <submittedName>
        <fullName evidence="1">Uncharacterized protein</fullName>
    </submittedName>
</protein>
<evidence type="ECO:0000313" key="1">
    <source>
        <dbReference type="EMBL" id="RNA30153.1"/>
    </source>
</evidence>
<dbReference type="AlphaFoldDB" id="A0A3M7S2V8"/>
<accession>A0A3M7S2V8</accession>